<name>A0A7Y9JAI1_9ACTN</name>
<dbReference type="AlphaFoldDB" id="A0A7Y9JAI1"/>
<sequence>MRKPPSWLPDDLVFLDDRCPLPLDVPFTADQAAQLGVSRWYLRILVDRGLVRPVLRGAYVAAQVLDTVDVRAAALRLLVPATAVVTDETAAWLHGVDVLPPSAVHMPPPVRVFSTGGSRLRRPEVASGTRQLLKDDITEVQGVRVTTALRTALDLGRGLRRFAALAALDGFVRIGVPHDSIRLSVERFRGERGVVQLRWLVPLVDGRAESPGESWLRLHWYDAGLPRPELQFWVYDEHGVALYRLDIALPECRFAAEYDGKQFHSTDEHRLHDAERRTWLDEKGRWVVEVFEQEHVYPRDADPTPRLREGAKMARTRCGLWVPESVRRSTED</sequence>
<keyword evidence="2" id="KW-1185">Reference proteome</keyword>
<dbReference type="Proteomes" id="UP000535511">
    <property type="component" value="Unassembled WGS sequence"/>
</dbReference>
<dbReference type="EMBL" id="JACCBG010000001">
    <property type="protein sequence ID" value="NYD41722.1"/>
    <property type="molecule type" value="Genomic_DNA"/>
</dbReference>
<dbReference type="RefSeq" id="WP_179663431.1">
    <property type="nucleotide sequence ID" value="NZ_JACCBG010000001.1"/>
</dbReference>
<evidence type="ECO:0000313" key="1">
    <source>
        <dbReference type="EMBL" id="NYD41722.1"/>
    </source>
</evidence>
<comment type="caution">
    <text evidence="1">The sequence shown here is derived from an EMBL/GenBank/DDBJ whole genome shotgun (WGS) entry which is preliminary data.</text>
</comment>
<dbReference type="Gene3D" id="3.40.960.10">
    <property type="entry name" value="VSR Endonuclease"/>
    <property type="match status" value="1"/>
</dbReference>
<evidence type="ECO:0000313" key="2">
    <source>
        <dbReference type="Proteomes" id="UP000535511"/>
    </source>
</evidence>
<evidence type="ECO:0008006" key="3">
    <source>
        <dbReference type="Google" id="ProtNLM"/>
    </source>
</evidence>
<reference evidence="1 2" key="1">
    <citation type="submission" date="2020-07" db="EMBL/GenBank/DDBJ databases">
        <title>Sequencing the genomes of 1000 actinobacteria strains.</title>
        <authorList>
            <person name="Klenk H.-P."/>
        </authorList>
    </citation>
    <scope>NUCLEOTIDE SEQUENCE [LARGE SCALE GENOMIC DNA]</scope>
    <source>
        <strain evidence="1 2">DSM 21350</strain>
    </source>
</reference>
<accession>A0A7Y9JAI1</accession>
<organism evidence="1 2">
    <name type="scientific">Nocardioides panaciterrulae</name>
    <dbReference type="NCBI Taxonomy" id="661492"/>
    <lineage>
        <taxon>Bacteria</taxon>
        <taxon>Bacillati</taxon>
        <taxon>Actinomycetota</taxon>
        <taxon>Actinomycetes</taxon>
        <taxon>Propionibacteriales</taxon>
        <taxon>Nocardioidaceae</taxon>
        <taxon>Nocardioides</taxon>
    </lineage>
</organism>
<gene>
    <name evidence="1" type="ORF">BJZ21_001805</name>
</gene>
<proteinExistence type="predicted"/>
<protein>
    <recommendedName>
        <fullName evidence="3">Type IV toxin-antitoxin system AbiEi family antitoxin domain-containing protein</fullName>
    </recommendedName>
</protein>